<dbReference type="Proteomes" id="UP000314294">
    <property type="component" value="Unassembled WGS sequence"/>
</dbReference>
<comment type="caution">
    <text evidence="2">The sequence shown here is derived from an EMBL/GenBank/DDBJ whole genome shotgun (WGS) entry which is preliminary data.</text>
</comment>
<evidence type="ECO:0000313" key="2">
    <source>
        <dbReference type="EMBL" id="TNN46408.1"/>
    </source>
</evidence>
<feature type="region of interest" description="Disordered" evidence="1">
    <location>
        <begin position="1"/>
        <end position="28"/>
    </location>
</feature>
<keyword evidence="3" id="KW-1185">Reference proteome</keyword>
<reference evidence="2 3" key="1">
    <citation type="submission" date="2019-03" db="EMBL/GenBank/DDBJ databases">
        <title>First draft genome of Liparis tanakae, snailfish: a comprehensive survey of snailfish specific genes.</title>
        <authorList>
            <person name="Kim W."/>
            <person name="Song I."/>
            <person name="Jeong J.-H."/>
            <person name="Kim D."/>
            <person name="Kim S."/>
            <person name="Ryu S."/>
            <person name="Song J.Y."/>
            <person name="Lee S.K."/>
        </authorList>
    </citation>
    <scope>NUCLEOTIDE SEQUENCE [LARGE SCALE GENOMIC DNA]</scope>
    <source>
        <tissue evidence="2">Muscle</tissue>
    </source>
</reference>
<protein>
    <submittedName>
        <fullName evidence="2">Uncharacterized protein</fullName>
    </submittedName>
</protein>
<feature type="compositionally biased region" description="Basic and acidic residues" evidence="1">
    <location>
        <begin position="1"/>
        <end position="15"/>
    </location>
</feature>
<proteinExistence type="predicted"/>
<evidence type="ECO:0000313" key="3">
    <source>
        <dbReference type="Proteomes" id="UP000314294"/>
    </source>
</evidence>
<sequence>MERRPGKHATSDRQLDTLPPALSPPTFHFHEPRRRAFLRLSSTVKNTFNESLTPEAIAATFVQIRKPQTPKALKHLAGVPRRSAEVPAAP</sequence>
<organism evidence="2 3">
    <name type="scientific">Liparis tanakae</name>
    <name type="common">Tanaka's snailfish</name>
    <dbReference type="NCBI Taxonomy" id="230148"/>
    <lineage>
        <taxon>Eukaryota</taxon>
        <taxon>Metazoa</taxon>
        <taxon>Chordata</taxon>
        <taxon>Craniata</taxon>
        <taxon>Vertebrata</taxon>
        <taxon>Euteleostomi</taxon>
        <taxon>Actinopterygii</taxon>
        <taxon>Neopterygii</taxon>
        <taxon>Teleostei</taxon>
        <taxon>Neoteleostei</taxon>
        <taxon>Acanthomorphata</taxon>
        <taxon>Eupercaria</taxon>
        <taxon>Perciformes</taxon>
        <taxon>Cottioidei</taxon>
        <taxon>Cottales</taxon>
        <taxon>Liparidae</taxon>
        <taxon>Liparis</taxon>
    </lineage>
</organism>
<evidence type="ECO:0000256" key="1">
    <source>
        <dbReference type="SAM" id="MobiDB-lite"/>
    </source>
</evidence>
<dbReference type="EMBL" id="SRLO01000790">
    <property type="protein sequence ID" value="TNN46408.1"/>
    <property type="molecule type" value="Genomic_DNA"/>
</dbReference>
<accession>A0A4Z2FYM7</accession>
<gene>
    <name evidence="2" type="ORF">EYF80_043407</name>
</gene>
<dbReference type="AlphaFoldDB" id="A0A4Z2FYM7"/>
<name>A0A4Z2FYM7_9TELE</name>